<feature type="transmembrane region" description="Helical" evidence="1">
    <location>
        <begin position="29"/>
        <end position="51"/>
    </location>
</feature>
<evidence type="ECO:0000313" key="3">
    <source>
        <dbReference type="Proteomes" id="UP000185934"/>
    </source>
</evidence>
<keyword evidence="3" id="KW-1185">Reference proteome</keyword>
<keyword evidence="1" id="KW-0812">Transmembrane</keyword>
<keyword evidence="1" id="KW-0472">Membrane</keyword>
<name>A0A1P8F5B6_9CHLR</name>
<protein>
    <submittedName>
        <fullName evidence="2">Reductive dehalogenase membrane anchor</fullName>
    </submittedName>
</protein>
<organism evidence="2 3">
    <name type="scientific">Dehalogenimonas formicexedens</name>
    <dbReference type="NCBI Taxonomy" id="1839801"/>
    <lineage>
        <taxon>Bacteria</taxon>
        <taxon>Bacillati</taxon>
        <taxon>Chloroflexota</taxon>
        <taxon>Dehalococcoidia</taxon>
        <taxon>Dehalococcoidales</taxon>
        <taxon>Dehalococcoidaceae</taxon>
        <taxon>Dehalogenimonas</taxon>
    </lineage>
</organism>
<gene>
    <name evidence="2" type="ORF">Dform_00326</name>
</gene>
<reference evidence="3" key="1">
    <citation type="submission" date="2016-11" db="EMBL/GenBank/DDBJ databases">
        <title>Dehalogenimonas formicexedens sp. nov., a chlorinated alkane respiring bacterium isolated from contaminated groundwater.</title>
        <authorList>
            <person name="Key T.A."/>
            <person name="Bowman K.S."/>
            <person name="Lee I."/>
            <person name="Chun J."/>
            <person name="Albuquerque L."/>
            <person name="da Costa M.S."/>
            <person name="Rainey F.A."/>
            <person name="Moe W.M."/>
        </authorList>
    </citation>
    <scope>NUCLEOTIDE SEQUENCE [LARGE SCALE GENOMIC DNA]</scope>
    <source>
        <strain evidence="3">NSZ-14</strain>
    </source>
</reference>
<accession>A0A1P8F5B6</accession>
<dbReference type="EMBL" id="CP018258">
    <property type="protein sequence ID" value="APV43686.1"/>
    <property type="molecule type" value="Genomic_DNA"/>
</dbReference>
<proteinExistence type="predicted"/>
<sequence>MWLVSGAIAAAFLFLMASFFKNKGYAVKWYAWLTGIIAMILVLFTAQNYFGSIAEFWPVAARWFLLISGLPALILLVLTWQLIVRTKQPAK</sequence>
<dbReference type="OrthoDB" id="165575at2"/>
<evidence type="ECO:0000256" key="1">
    <source>
        <dbReference type="SAM" id="Phobius"/>
    </source>
</evidence>
<dbReference type="RefSeq" id="WP_076003473.1">
    <property type="nucleotide sequence ID" value="NZ_CP018258.1"/>
</dbReference>
<evidence type="ECO:0000313" key="2">
    <source>
        <dbReference type="EMBL" id="APV43686.1"/>
    </source>
</evidence>
<dbReference type="AlphaFoldDB" id="A0A1P8F5B6"/>
<dbReference type="Proteomes" id="UP000185934">
    <property type="component" value="Chromosome"/>
</dbReference>
<dbReference type="STRING" id="1839801.Dform_00326"/>
<keyword evidence="1" id="KW-1133">Transmembrane helix</keyword>
<dbReference type="KEGG" id="dfo:Dform_00326"/>
<feature type="transmembrane region" description="Helical" evidence="1">
    <location>
        <begin position="63"/>
        <end position="83"/>
    </location>
</feature>